<evidence type="ECO:0000313" key="7">
    <source>
        <dbReference type="EMBL" id="MBC8539918.1"/>
    </source>
</evidence>
<dbReference type="GO" id="GO:0016020">
    <property type="term" value="C:membrane"/>
    <property type="evidence" value="ECO:0007669"/>
    <property type="project" value="UniProtKB-SubCell"/>
</dbReference>
<keyword evidence="4 7" id="KW-0808">Transferase</keyword>
<evidence type="ECO:0000256" key="4">
    <source>
        <dbReference type="ARBA" id="ARBA00022679"/>
    </source>
</evidence>
<evidence type="ECO:0000256" key="2">
    <source>
        <dbReference type="ARBA" id="ARBA00006962"/>
    </source>
</evidence>
<dbReference type="Proteomes" id="UP000611762">
    <property type="component" value="Unassembled WGS sequence"/>
</dbReference>
<reference evidence="7" key="1">
    <citation type="submission" date="2020-08" db="EMBL/GenBank/DDBJ databases">
        <title>Genome public.</title>
        <authorList>
            <person name="Liu C."/>
            <person name="Sun Q."/>
        </authorList>
    </citation>
    <scope>NUCLEOTIDE SEQUENCE</scope>
    <source>
        <strain evidence="7">H8</strain>
    </source>
</reference>
<evidence type="ECO:0000259" key="6">
    <source>
        <dbReference type="Pfam" id="PF06925"/>
    </source>
</evidence>
<dbReference type="EMBL" id="JACRSU010000001">
    <property type="protein sequence ID" value="MBC8539918.1"/>
    <property type="molecule type" value="Genomic_DNA"/>
</dbReference>
<accession>A0A926DJ90</accession>
<dbReference type="InterPro" id="IPR007235">
    <property type="entry name" value="Glyco_trans_28_C"/>
</dbReference>
<name>A0A926DJ90_9FIRM</name>
<comment type="subcellular location">
    <subcellularLocation>
        <location evidence="1">Membrane</location>
    </subcellularLocation>
</comment>
<dbReference type="AlphaFoldDB" id="A0A926DJ90"/>
<feature type="domain" description="Glycosyl transferase family 28 C-terminal" evidence="5">
    <location>
        <begin position="223"/>
        <end position="319"/>
    </location>
</feature>
<comment type="caution">
    <text evidence="7">The sequence shown here is derived from an EMBL/GenBank/DDBJ whole genome shotgun (WGS) entry which is preliminary data.</text>
</comment>
<dbReference type="PANTHER" id="PTHR43025">
    <property type="entry name" value="MONOGALACTOSYLDIACYLGLYCEROL SYNTHASE"/>
    <property type="match status" value="1"/>
</dbReference>
<proteinExistence type="inferred from homology"/>
<comment type="similarity">
    <text evidence="2">Belongs to the glycosyltransferase 28 family.</text>
</comment>
<keyword evidence="3" id="KW-0328">Glycosyltransferase</keyword>
<evidence type="ECO:0000313" key="8">
    <source>
        <dbReference type="Proteomes" id="UP000611762"/>
    </source>
</evidence>
<evidence type="ECO:0000259" key="5">
    <source>
        <dbReference type="Pfam" id="PF04101"/>
    </source>
</evidence>
<dbReference type="SUPFAM" id="SSF53756">
    <property type="entry name" value="UDP-Glycosyltransferase/glycogen phosphorylase"/>
    <property type="match status" value="1"/>
</dbReference>
<dbReference type="InterPro" id="IPR050519">
    <property type="entry name" value="Glycosyltransf_28_UgtP"/>
</dbReference>
<sequence length="368" mass="40430">MKILILSCRTGEGHNSAAKAVKEALDDFGAECELVDALTFSGRRPNEIVTNSYNRMIVKAPNMFGLIYKAGDLYSSTKLASPVYWANSLYAERLRAYIENGGFTAVVCSHLFPMETLTWLKRRGEITQKCYGILTDYTCIPFFHETDLDAYFIPHTEVTEECLEKGMAGEKLLTTGIPVMKTFSNRVEKQTAREKLSIPAGCKLFLIMTGGIGCGRVFDFCDGILAKSGKDVCVIVLSGRNEQLKAGLNSRYGLDTRVRAVPFTTEVALYMNAADVLLTKPGGISTTEAAVANVPLCHTMPIPGCETKNAALFEKKGMSVRANSPQEAVEKALGLMEDNTLREGICKMQREQINPNASRDIAAYILNQ</sequence>
<evidence type="ECO:0000256" key="3">
    <source>
        <dbReference type="ARBA" id="ARBA00022676"/>
    </source>
</evidence>
<organism evidence="7 8">
    <name type="scientific">Congzhengia minquanensis</name>
    <dbReference type="NCBI Taxonomy" id="2763657"/>
    <lineage>
        <taxon>Bacteria</taxon>
        <taxon>Bacillati</taxon>
        <taxon>Bacillota</taxon>
        <taxon>Clostridia</taxon>
        <taxon>Eubacteriales</taxon>
        <taxon>Oscillospiraceae</taxon>
        <taxon>Congzhengia</taxon>
    </lineage>
</organism>
<protein>
    <submittedName>
        <fullName evidence="7">Glycosyl transferase</fullName>
    </submittedName>
</protein>
<dbReference type="Gene3D" id="3.40.50.2000">
    <property type="entry name" value="Glycogen Phosphorylase B"/>
    <property type="match status" value="1"/>
</dbReference>
<gene>
    <name evidence="7" type="ORF">H8698_02870</name>
</gene>
<dbReference type="GO" id="GO:0016758">
    <property type="term" value="F:hexosyltransferase activity"/>
    <property type="evidence" value="ECO:0007669"/>
    <property type="project" value="InterPro"/>
</dbReference>
<dbReference type="InterPro" id="IPR009695">
    <property type="entry name" value="Diacylglyc_glucosyltr_N"/>
</dbReference>
<keyword evidence="8" id="KW-1185">Reference proteome</keyword>
<dbReference type="GO" id="GO:0009247">
    <property type="term" value="P:glycolipid biosynthetic process"/>
    <property type="evidence" value="ECO:0007669"/>
    <property type="project" value="InterPro"/>
</dbReference>
<dbReference type="Pfam" id="PF06925">
    <property type="entry name" value="MGDG_synth"/>
    <property type="match status" value="1"/>
</dbReference>
<evidence type="ECO:0000256" key="1">
    <source>
        <dbReference type="ARBA" id="ARBA00004370"/>
    </source>
</evidence>
<dbReference type="PANTHER" id="PTHR43025:SF3">
    <property type="entry name" value="MONOGALACTOSYLDIACYLGLYCEROL SYNTHASE 1, CHLOROPLASTIC"/>
    <property type="match status" value="1"/>
</dbReference>
<feature type="domain" description="Diacylglycerol glucosyltransferase N-terminal" evidence="6">
    <location>
        <begin position="14"/>
        <end position="179"/>
    </location>
</feature>
<dbReference type="RefSeq" id="WP_249311098.1">
    <property type="nucleotide sequence ID" value="NZ_JACRSU010000001.1"/>
</dbReference>
<dbReference type="Pfam" id="PF04101">
    <property type="entry name" value="Glyco_tran_28_C"/>
    <property type="match status" value="1"/>
</dbReference>